<evidence type="ECO:0000256" key="3">
    <source>
        <dbReference type="ARBA" id="ARBA00023027"/>
    </source>
</evidence>
<comment type="similarity">
    <text evidence="1 4">Belongs to the D-isomer specific 2-hydroxyacid dehydrogenase family.</text>
</comment>
<evidence type="ECO:0000313" key="8">
    <source>
        <dbReference type="Proteomes" id="UP001500575"/>
    </source>
</evidence>
<feature type="domain" description="D-isomer specific 2-hydroxyacid dehydrogenase NAD-binding" evidence="6">
    <location>
        <begin position="120"/>
        <end position="268"/>
    </location>
</feature>
<evidence type="ECO:0000259" key="6">
    <source>
        <dbReference type="Pfam" id="PF02826"/>
    </source>
</evidence>
<gene>
    <name evidence="7" type="ORF">GCM10009843_01110</name>
</gene>
<keyword evidence="8" id="KW-1185">Reference proteome</keyword>
<evidence type="ECO:0000256" key="2">
    <source>
        <dbReference type="ARBA" id="ARBA00023002"/>
    </source>
</evidence>
<dbReference type="Pfam" id="PF02826">
    <property type="entry name" value="2-Hacid_dh_C"/>
    <property type="match status" value="1"/>
</dbReference>
<feature type="domain" description="D-isomer specific 2-hydroxyacid dehydrogenase catalytic" evidence="5">
    <location>
        <begin position="56"/>
        <end position="299"/>
    </location>
</feature>
<dbReference type="PANTHER" id="PTHR10996:SF178">
    <property type="entry name" value="2-HYDROXYACID DEHYDROGENASE YGL185C-RELATED"/>
    <property type="match status" value="1"/>
</dbReference>
<proteinExistence type="inferred from homology"/>
<dbReference type="PANTHER" id="PTHR10996">
    <property type="entry name" value="2-HYDROXYACID DEHYDROGENASE-RELATED"/>
    <property type="match status" value="1"/>
</dbReference>
<evidence type="ECO:0000313" key="7">
    <source>
        <dbReference type="EMBL" id="GAA2113435.1"/>
    </source>
</evidence>
<dbReference type="Proteomes" id="UP001500575">
    <property type="component" value="Unassembled WGS sequence"/>
</dbReference>
<protein>
    <recommendedName>
        <fullName evidence="9">Phosphoglycerate dehydrogenase</fullName>
    </recommendedName>
</protein>
<dbReference type="InterPro" id="IPR006140">
    <property type="entry name" value="D-isomer_DH_NAD-bd"/>
</dbReference>
<name>A0ABP5J929_9ACTN</name>
<organism evidence="7 8">
    <name type="scientific">Nocardioides bigeumensis</name>
    <dbReference type="NCBI Taxonomy" id="433657"/>
    <lineage>
        <taxon>Bacteria</taxon>
        <taxon>Bacillati</taxon>
        <taxon>Actinomycetota</taxon>
        <taxon>Actinomycetes</taxon>
        <taxon>Propionibacteriales</taxon>
        <taxon>Nocardioidaceae</taxon>
        <taxon>Nocardioides</taxon>
    </lineage>
</organism>
<keyword evidence="2 4" id="KW-0560">Oxidoreductase</keyword>
<dbReference type="InterPro" id="IPR036291">
    <property type="entry name" value="NAD(P)-bd_dom_sf"/>
</dbReference>
<dbReference type="InterPro" id="IPR050223">
    <property type="entry name" value="D-isomer_2-hydroxyacid_DH"/>
</dbReference>
<evidence type="ECO:0000259" key="5">
    <source>
        <dbReference type="Pfam" id="PF00389"/>
    </source>
</evidence>
<evidence type="ECO:0008006" key="9">
    <source>
        <dbReference type="Google" id="ProtNLM"/>
    </source>
</evidence>
<dbReference type="RefSeq" id="WP_344301534.1">
    <property type="nucleotide sequence ID" value="NZ_BAAAQQ010000001.1"/>
</dbReference>
<accession>A0ABP5J929</accession>
<evidence type="ECO:0000256" key="1">
    <source>
        <dbReference type="ARBA" id="ARBA00005854"/>
    </source>
</evidence>
<dbReference type="EMBL" id="BAAAQQ010000001">
    <property type="protein sequence ID" value="GAA2113435.1"/>
    <property type="molecule type" value="Genomic_DNA"/>
</dbReference>
<dbReference type="Pfam" id="PF00389">
    <property type="entry name" value="2-Hacid_dh"/>
    <property type="match status" value="1"/>
</dbReference>
<evidence type="ECO:0000256" key="4">
    <source>
        <dbReference type="RuleBase" id="RU003719"/>
    </source>
</evidence>
<dbReference type="Gene3D" id="3.40.50.720">
    <property type="entry name" value="NAD(P)-binding Rossmann-like Domain"/>
    <property type="match status" value="3"/>
</dbReference>
<dbReference type="InterPro" id="IPR006139">
    <property type="entry name" value="D-isomer_2_OHA_DH_cat_dom"/>
</dbReference>
<dbReference type="SUPFAM" id="SSF52283">
    <property type="entry name" value="Formate/glycerate dehydrogenase catalytic domain-like"/>
    <property type="match status" value="1"/>
</dbReference>
<sequence length="307" mass="32231">MTQAAHVLVTSRTFSSATVDQRAALEGTGARVTIGHSDHDLVGTASTLRTVTHWIAGTAPVTREHLDLAPKLELVARYGTGYDNVDLDAARSRGVWVTHTPGANAAAVADFALALCLDGWTTTSAPRRDLSTLSVGLWGLGRIGSRLAVRLRALGCELMAHDPHLPSAAFEAAGARGISADELGGCDVVSLHRPGGEKVVNDEWLGRVKRGLVLVNTSRSSLVDAHALKSALLDGRVAAYRSDVDKLDDDSPLADPAVSHLLRVTPHRASHSQHAIDTTSARVVAQVVAVLRGEAPDDALVSAEGKA</sequence>
<dbReference type="SUPFAM" id="SSF51735">
    <property type="entry name" value="NAD(P)-binding Rossmann-fold domains"/>
    <property type="match status" value="1"/>
</dbReference>
<reference evidence="8" key="1">
    <citation type="journal article" date="2019" name="Int. J. Syst. Evol. Microbiol.">
        <title>The Global Catalogue of Microorganisms (GCM) 10K type strain sequencing project: providing services to taxonomists for standard genome sequencing and annotation.</title>
        <authorList>
            <consortium name="The Broad Institute Genomics Platform"/>
            <consortium name="The Broad Institute Genome Sequencing Center for Infectious Disease"/>
            <person name="Wu L."/>
            <person name="Ma J."/>
        </authorList>
    </citation>
    <scope>NUCLEOTIDE SEQUENCE [LARGE SCALE GENOMIC DNA]</scope>
    <source>
        <strain evidence="8">JCM 16021</strain>
    </source>
</reference>
<comment type="caution">
    <text evidence="7">The sequence shown here is derived from an EMBL/GenBank/DDBJ whole genome shotgun (WGS) entry which is preliminary data.</text>
</comment>
<keyword evidence="3" id="KW-0520">NAD</keyword>